<dbReference type="CDD" id="cd07026">
    <property type="entry name" value="Ribosomal_L20"/>
    <property type="match status" value="1"/>
</dbReference>
<dbReference type="PANTHER" id="PTHR10986">
    <property type="entry name" value="39S RIBOSOMAL PROTEIN L20"/>
    <property type="match status" value="1"/>
</dbReference>
<evidence type="ECO:0000256" key="7">
    <source>
        <dbReference type="HAMAP-Rule" id="MF_00382"/>
    </source>
</evidence>
<dbReference type="GO" id="GO:0003735">
    <property type="term" value="F:structural constituent of ribosome"/>
    <property type="evidence" value="ECO:0007669"/>
    <property type="project" value="InterPro"/>
</dbReference>
<accession>A0A1B0PQA3</accession>
<dbReference type="SUPFAM" id="SSF74731">
    <property type="entry name" value="Ribosomal protein L20"/>
    <property type="match status" value="1"/>
</dbReference>
<dbReference type="GO" id="GO:1990904">
    <property type="term" value="C:ribonucleoprotein complex"/>
    <property type="evidence" value="ECO:0007669"/>
    <property type="project" value="UniProtKB-KW"/>
</dbReference>
<dbReference type="Gene3D" id="6.10.160.10">
    <property type="match status" value="1"/>
</dbReference>
<geneLocation type="chloroplast" evidence="10"/>
<dbReference type="GO" id="GO:0006412">
    <property type="term" value="P:translation"/>
    <property type="evidence" value="ECO:0007669"/>
    <property type="project" value="InterPro"/>
</dbReference>
<comment type="subcellular location">
    <subcellularLocation>
        <location evidence="7">Plastid</location>
        <location evidence="7">Chloroplast</location>
    </subcellularLocation>
</comment>
<dbReference type="FunFam" id="1.10.1900.20:FF:000001">
    <property type="entry name" value="50S ribosomal protein L20"/>
    <property type="match status" value="1"/>
</dbReference>
<evidence type="ECO:0000256" key="3">
    <source>
        <dbReference type="ARBA" id="ARBA00022884"/>
    </source>
</evidence>
<protein>
    <recommendedName>
        <fullName evidence="6 7">Large ribosomal subunit protein bL20c</fullName>
    </recommendedName>
</protein>
<evidence type="ECO:0000256" key="4">
    <source>
        <dbReference type="ARBA" id="ARBA00022980"/>
    </source>
</evidence>
<proteinExistence type="inferred from homology"/>
<dbReference type="NCBIfam" id="TIGR01032">
    <property type="entry name" value="rplT_bact"/>
    <property type="match status" value="1"/>
</dbReference>
<keyword evidence="5 7" id="KW-0687">Ribonucleoprotein</keyword>
<evidence type="ECO:0000256" key="2">
    <source>
        <dbReference type="ARBA" id="ARBA00022730"/>
    </source>
</evidence>
<dbReference type="Gene3D" id="1.10.1900.20">
    <property type="entry name" value="Ribosomal protein L20"/>
    <property type="match status" value="1"/>
</dbReference>
<keyword evidence="3 7" id="KW-0694">RNA-binding</keyword>
<dbReference type="InterPro" id="IPR035566">
    <property type="entry name" value="Ribosomal_protein_bL20_C"/>
</dbReference>
<evidence type="ECO:0000313" key="10">
    <source>
        <dbReference type="EMBL" id="AJB98487.1"/>
    </source>
</evidence>
<dbReference type="AlphaFoldDB" id="A0A1B0PQA3"/>
<reference evidence="10" key="1">
    <citation type="submission" date="2016-11" db="EMBL/GenBank/DDBJ databases">
        <title>The chloroplast genome sequences of Ophioglossaceae.</title>
        <authorList>
            <person name="Kim H.T."/>
            <person name="Kim K.-J."/>
        </authorList>
    </citation>
    <scope>NUCLEOTIDE SEQUENCE</scope>
</reference>
<gene>
    <name evidence="7 10" type="primary">rpl20</name>
</gene>
<dbReference type="GO" id="GO:0009507">
    <property type="term" value="C:chloroplast"/>
    <property type="evidence" value="ECO:0007669"/>
    <property type="project" value="UniProtKB-SubCell"/>
</dbReference>
<comment type="function">
    <text evidence="7 9">Binds directly to 23S ribosomal RNA and is necessary for the in vitro assembly process of the 50S ribosomal subunit. It is not involved in the protein synthesizing functions of that subunit.</text>
</comment>
<evidence type="ECO:0000256" key="1">
    <source>
        <dbReference type="ARBA" id="ARBA00007698"/>
    </source>
</evidence>
<evidence type="ECO:0000256" key="6">
    <source>
        <dbReference type="ARBA" id="ARBA00035295"/>
    </source>
</evidence>
<dbReference type="InterPro" id="IPR049946">
    <property type="entry name" value="RIBOSOMAL_L20_CS"/>
</dbReference>
<sequence>MTRVKRGCVARRRRNNILTLTSGFRGAHSKLYRIANQQGMKALVYAYQNRVNRKREIRRLWITRINAAARDNGTTHNSMIHSLYKNRVRLNRKILAQMAIPDQDCFLEVLGRVSG</sequence>
<dbReference type="EMBL" id="KM817788">
    <property type="protein sequence ID" value="AJB98487.1"/>
    <property type="molecule type" value="Genomic_DNA"/>
</dbReference>
<evidence type="ECO:0000256" key="5">
    <source>
        <dbReference type="ARBA" id="ARBA00023274"/>
    </source>
</evidence>
<comment type="similarity">
    <text evidence="1 7 8">Belongs to the bacterial ribosomal protein bL20 family.</text>
</comment>
<keyword evidence="4 7" id="KW-0689">Ribosomal protein</keyword>
<dbReference type="GO" id="GO:0000027">
    <property type="term" value="P:ribosomal large subunit assembly"/>
    <property type="evidence" value="ECO:0007669"/>
    <property type="project" value="UniProtKB-UniRule"/>
</dbReference>
<name>A0A1B0PQA3_HELZY</name>
<keyword evidence="10" id="KW-0934">Plastid</keyword>
<evidence type="ECO:0000256" key="9">
    <source>
        <dbReference type="RuleBase" id="RU004311"/>
    </source>
</evidence>
<dbReference type="InterPro" id="IPR005813">
    <property type="entry name" value="Ribosomal_bL20"/>
</dbReference>
<dbReference type="Pfam" id="PF00453">
    <property type="entry name" value="Ribosomal_L20"/>
    <property type="match status" value="1"/>
</dbReference>
<dbReference type="PRINTS" id="PR00062">
    <property type="entry name" value="RIBOSOMALL20"/>
</dbReference>
<organism evidence="10">
    <name type="scientific">Helminthostachys zeylanica</name>
    <name type="common">Flowering fern</name>
    <name type="synonym">Osmunda zeylanica</name>
    <dbReference type="NCBI Taxonomy" id="41913"/>
    <lineage>
        <taxon>Eukaryota</taxon>
        <taxon>Viridiplantae</taxon>
        <taxon>Streptophyta</taxon>
        <taxon>Embryophyta</taxon>
        <taxon>Tracheophyta</taxon>
        <taxon>Polypodiopsida</taxon>
        <taxon>Ophioglossidae</taxon>
        <taxon>Ophioglossales</taxon>
        <taxon>Ophioglossaceae</taxon>
        <taxon>Helminthostachyoideae</taxon>
        <taxon>Helminthostachys</taxon>
    </lineage>
</organism>
<dbReference type="PROSITE" id="PS00937">
    <property type="entry name" value="RIBOSOMAL_L20"/>
    <property type="match status" value="1"/>
</dbReference>
<evidence type="ECO:0000256" key="8">
    <source>
        <dbReference type="RuleBase" id="RU000561"/>
    </source>
</evidence>
<dbReference type="GO" id="GO:0005840">
    <property type="term" value="C:ribosome"/>
    <property type="evidence" value="ECO:0007669"/>
    <property type="project" value="UniProtKB-KW"/>
</dbReference>
<dbReference type="GO" id="GO:0019843">
    <property type="term" value="F:rRNA binding"/>
    <property type="evidence" value="ECO:0007669"/>
    <property type="project" value="UniProtKB-UniRule"/>
</dbReference>
<keyword evidence="10" id="KW-0150">Chloroplast</keyword>
<dbReference type="HAMAP" id="MF_00382">
    <property type="entry name" value="Ribosomal_bL20"/>
    <property type="match status" value="1"/>
</dbReference>
<keyword evidence="2 7" id="KW-0699">rRNA-binding</keyword>